<keyword evidence="3 4" id="KW-0663">Pyridoxal phosphate</keyword>
<feature type="active site" description="Proton acceptor" evidence="2">
    <location>
        <position position="197"/>
    </location>
</feature>
<evidence type="ECO:0000256" key="1">
    <source>
        <dbReference type="ARBA" id="ARBA00037999"/>
    </source>
</evidence>
<dbReference type="Pfam" id="PF01041">
    <property type="entry name" value="DegT_DnrJ_EryC1"/>
    <property type="match status" value="1"/>
</dbReference>
<feature type="modified residue" description="N6-(pyridoxal phosphate)lysine" evidence="3">
    <location>
        <position position="197"/>
    </location>
</feature>
<dbReference type="EMBL" id="CP012670">
    <property type="protein sequence ID" value="AUX26885.1"/>
    <property type="molecule type" value="Genomic_DNA"/>
</dbReference>
<dbReference type="RefSeq" id="WP_207213715.1">
    <property type="nucleotide sequence ID" value="NZ_CP012670.1"/>
</dbReference>
<dbReference type="GO" id="GO:0000271">
    <property type="term" value="P:polysaccharide biosynthetic process"/>
    <property type="evidence" value="ECO:0007669"/>
    <property type="project" value="TreeGrafter"/>
</dbReference>
<dbReference type="InterPro" id="IPR000653">
    <property type="entry name" value="DegT/StrS_aminotransferase"/>
</dbReference>
<comment type="similarity">
    <text evidence="1 4">Belongs to the DegT/DnrJ/EryC1 family.</text>
</comment>
<dbReference type="PIRSF" id="PIRSF000390">
    <property type="entry name" value="PLP_StrS"/>
    <property type="match status" value="1"/>
</dbReference>
<evidence type="ECO:0008006" key="7">
    <source>
        <dbReference type="Google" id="ProtNLM"/>
    </source>
</evidence>
<dbReference type="Gene3D" id="3.90.1150.10">
    <property type="entry name" value="Aspartate Aminotransferase, domain 1"/>
    <property type="match status" value="1"/>
</dbReference>
<evidence type="ECO:0000256" key="2">
    <source>
        <dbReference type="PIRSR" id="PIRSR000390-1"/>
    </source>
</evidence>
<dbReference type="InterPro" id="IPR015422">
    <property type="entry name" value="PyrdxlP-dep_Trfase_small"/>
</dbReference>
<dbReference type="Proteomes" id="UP000295781">
    <property type="component" value="Chromosome"/>
</dbReference>
<dbReference type="InterPro" id="IPR015424">
    <property type="entry name" value="PyrdxlP-dep_Trfase"/>
</dbReference>
<dbReference type="SUPFAM" id="SSF53383">
    <property type="entry name" value="PLP-dependent transferases"/>
    <property type="match status" value="1"/>
</dbReference>
<dbReference type="GO" id="GO:0008483">
    <property type="term" value="F:transaminase activity"/>
    <property type="evidence" value="ECO:0007669"/>
    <property type="project" value="TreeGrafter"/>
</dbReference>
<organism evidence="5 6">
    <name type="scientific">Sorangium cellulosum</name>
    <name type="common">Polyangium cellulosum</name>
    <dbReference type="NCBI Taxonomy" id="56"/>
    <lineage>
        <taxon>Bacteria</taxon>
        <taxon>Pseudomonadati</taxon>
        <taxon>Myxococcota</taxon>
        <taxon>Polyangia</taxon>
        <taxon>Polyangiales</taxon>
        <taxon>Polyangiaceae</taxon>
        <taxon>Sorangium</taxon>
    </lineage>
</organism>
<gene>
    <name evidence="5" type="ORF">SOCEGT47_074550</name>
</gene>
<evidence type="ECO:0000256" key="3">
    <source>
        <dbReference type="PIRSR" id="PIRSR000390-2"/>
    </source>
</evidence>
<accession>A0A4P2QB69</accession>
<evidence type="ECO:0000313" key="5">
    <source>
        <dbReference type="EMBL" id="AUX26885.1"/>
    </source>
</evidence>
<evidence type="ECO:0000313" key="6">
    <source>
        <dbReference type="Proteomes" id="UP000295781"/>
    </source>
</evidence>
<sequence>MEKLAIEGGRPACPPGTIPPWPIFDHREEEGLSRVLRSRVWWRVPGKEVDAFEAEFAAFHDARRALAVTNGTQAIELSLAALGVGRGDEVIVPAFTFASTATAVLAVGALAVPVDVDPDTYCIDLRAVRRAITPRTRAILPVHLAGHPCDMQALSEIAAQHDLHLIGDAAHAHGVRWAGESITRLAKISIFSFQSGKLMTAGEGGAVVYDDESLAERLWVLHSCGRPRADRSYRHVATGTNLRVTELQGAILRAQLARLPDQLAEREEAAPRLDALLGSIGGLRMAKRDPRVSRHGHYMYMIELDELRSDIDRDALVDALVAEGVPAFRSYMAIPDFPAFAEGSGSPEVREAMNRQPVPVSRRFAARSLWLHHAVLLGGAEVQRSVAAAFDKVLRRMGRASKTAR</sequence>
<dbReference type="CDD" id="cd00616">
    <property type="entry name" value="AHBA_syn"/>
    <property type="match status" value="1"/>
</dbReference>
<dbReference type="Gene3D" id="3.40.640.10">
    <property type="entry name" value="Type I PLP-dependent aspartate aminotransferase-like (Major domain)"/>
    <property type="match status" value="1"/>
</dbReference>
<dbReference type="PANTHER" id="PTHR30244">
    <property type="entry name" value="TRANSAMINASE"/>
    <property type="match status" value="1"/>
</dbReference>
<proteinExistence type="inferred from homology"/>
<dbReference type="InterPro" id="IPR015421">
    <property type="entry name" value="PyrdxlP-dep_Trfase_major"/>
</dbReference>
<name>A0A4P2QB69_SORCE</name>
<dbReference type="PANTHER" id="PTHR30244:SF34">
    <property type="entry name" value="DTDP-4-AMINO-4,6-DIDEOXYGALACTOSE TRANSAMINASE"/>
    <property type="match status" value="1"/>
</dbReference>
<protein>
    <recommendedName>
        <fullName evidence="7">DegT/DnrJ/EryC1/StrS family aminotransferase</fullName>
    </recommendedName>
</protein>
<dbReference type="AlphaFoldDB" id="A0A4P2QB69"/>
<reference evidence="5 6" key="1">
    <citation type="submission" date="2015-09" db="EMBL/GenBank/DDBJ databases">
        <title>Sorangium comparison.</title>
        <authorList>
            <person name="Zaburannyi N."/>
            <person name="Bunk B."/>
            <person name="Overmann J."/>
            <person name="Mueller R."/>
        </authorList>
    </citation>
    <scope>NUCLEOTIDE SEQUENCE [LARGE SCALE GENOMIC DNA]</scope>
    <source>
        <strain evidence="5 6">So ceGT47</strain>
    </source>
</reference>
<dbReference type="GO" id="GO:0030170">
    <property type="term" value="F:pyridoxal phosphate binding"/>
    <property type="evidence" value="ECO:0007669"/>
    <property type="project" value="TreeGrafter"/>
</dbReference>
<evidence type="ECO:0000256" key="4">
    <source>
        <dbReference type="RuleBase" id="RU004508"/>
    </source>
</evidence>